<evidence type="ECO:0000313" key="4">
    <source>
        <dbReference type="Proteomes" id="UP000192266"/>
    </source>
</evidence>
<dbReference type="Gene3D" id="1.20.144.10">
    <property type="entry name" value="Phosphatidic acid phosphatase type 2/haloperoxidase"/>
    <property type="match status" value="1"/>
</dbReference>
<dbReference type="PANTHER" id="PTHR14969">
    <property type="entry name" value="SPHINGOSINE-1-PHOSPHATE PHOSPHOHYDROLASE"/>
    <property type="match status" value="1"/>
</dbReference>
<feature type="transmembrane region" description="Helical" evidence="1">
    <location>
        <begin position="12"/>
        <end position="29"/>
    </location>
</feature>
<evidence type="ECO:0000313" key="3">
    <source>
        <dbReference type="EMBL" id="SMB99166.1"/>
    </source>
</evidence>
<dbReference type="AlphaFoldDB" id="A0A1W1W0Q4"/>
<feature type="transmembrane region" description="Helical" evidence="1">
    <location>
        <begin position="138"/>
        <end position="156"/>
    </location>
</feature>
<evidence type="ECO:0000259" key="2">
    <source>
        <dbReference type="SMART" id="SM00014"/>
    </source>
</evidence>
<organism evidence="3 4">
    <name type="scientific">Hymenobacter roseosalivarius DSM 11622</name>
    <dbReference type="NCBI Taxonomy" id="645990"/>
    <lineage>
        <taxon>Bacteria</taxon>
        <taxon>Pseudomonadati</taxon>
        <taxon>Bacteroidota</taxon>
        <taxon>Cytophagia</taxon>
        <taxon>Cytophagales</taxon>
        <taxon>Hymenobacteraceae</taxon>
        <taxon>Hymenobacter</taxon>
    </lineage>
</organism>
<name>A0A1W1W0Q4_9BACT</name>
<keyword evidence="1" id="KW-1133">Transmembrane helix</keyword>
<dbReference type="PANTHER" id="PTHR14969:SF13">
    <property type="entry name" value="AT30094P"/>
    <property type="match status" value="1"/>
</dbReference>
<sequence length="170" mass="19252">MDAWMIFFTDRFVWFPAYFVIALALGYLYKRRARLLLPLLGLSVLLSDAISSRVFKPYFARLRPCHDPNLSETLNLVHGCGGQFGFISSHAANAFSLAVFLILVLPPRFWLVKILLIVWAVTVSYTRMYLGVHYPSDVLAGTLLGSLAAWACAKLYQLGVKRWWHSEPAV</sequence>
<dbReference type="InterPro" id="IPR000326">
    <property type="entry name" value="PAP2/HPO"/>
</dbReference>
<reference evidence="3 4" key="1">
    <citation type="submission" date="2017-04" db="EMBL/GenBank/DDBJ databases">
        <authorList>
            <person name="Afonso C.L."/>
            <person name="Miller P.J."/>
            <person name="Scott M.A."/>
            <person name="Spackman E."/>
            <person name="Goraichik I."/>
            <person name="Dimitrov K.M."/>
            <person name="Suarez D.L."/>
            <person name="Swayne D.E."/>
        </authorList>
    </citation>
    <scope>NUCLEOTIDE SEQUENCE [LARGE SCALE GENOMIC DNA]</scope>
    <source>
        <strain evidence="3 4">DSM 11622</strain>
    </source>
</reference>
<gene>
    <name evidence="3" type="ORF">SAMN00120144_0048</name>
</gene>
<dbReference type="SMART" id="SM00014">
    <property type="entry name" value="acidPPc"/>
    <property type="match status" value="1"/>
</dbReference>
<dbReference type="Pfam" id="PF01569">
    <property type="entry name" value="PAP2"/>
    <property type="match status" value="1"/>
</dbReference>
<feature type="transmembrane region" description="Helical" evidence="1">
    <location>
        <begin position="110"/>
        <end position="132"/>
    </location>
</feature>
<feature type="transmembrane region" description="Helical" evidence="1">
    <location>
        <begin position="84"/>
        <end position="103"/>
    </location>
</feature>
<dbReference type="STRING" id="645990.SAMN00120144_0048"/>
<accession>A0A1W1W0Q4</accession>
<dbReference type="SUPFAM" id="SSF48317">
    <property type="entry name" value="Acid phosphatase/Vanadium-dependent haloperoxidase"/>
    <property type="match status" value="1"/>
</dbReference>
<keyword evidence="1" id="KW-0812">Transmembrane</keyword>
<feature type="domain" description="Phosphatidic acid phosphatase type 2/haloperoxidase" evidence="2">
    <location>
        <begin position="37"/>
        <end position="153"/>
    </location>
</feature>
<keyword evidence="4" id="KW-1185">Reference proteome</keyword>
<dbReference type="InterPro" id="IPR036938">
    <property type="entry name" value="PAP2/HPO_sf"/>
</dbReference>
<evidence type="ECO:0000256" key="1">
    <source>
        <dbReference type="SAM" id="Phobius"/>
    </source>
</evidence>
<dbReference type="EMBL" id="FWWW01000091">
    <property type="protein sequence ID" value="SMB99166.1"/>
    <property type="molecule type" value="Genomic_DNA"/>
</dbReference>
<proteinExistence type="predicted"/>
<keyword evidence="1" id="KW-0472">Membrane</keyword>
<dbReference type="Proteomes" id="UP000192266">
    <property type="component" value="Unassembled WGS sequence"/>
</dbReference>
<protein>
    <submittedName>
        <fullName evidence="3">Phosphoesterase PA-phosphatase related</fullName>
    </submittedName>
</protein>